<evidence type="ECO:0000313" key="7">
    <source>
        <dbReference type="EMBL" id="VGO16778.1"/>
    </source>
</evidence>
<sequence length="431" mass="50204">MPTTMDTFLKFPENFLWGSAVSGHQIEGANKHSDWWHWELATPEQPESGKAVDYWNRFEQDHELLAAMGHQAFRIGIEWARVEPRKGEFDRTAIENYRRMLASLRRHGIQVCLTLHHWVLPRWVAEQGDWTNPDTVEQFLRYVEFIVDELGDFPDLWITLNEPMVALLAGNISGDFPPQRRSIPAFRTCSRNMLRAHAGAYALIHKRRPDARVGIAMAYPYLEAWGTPGLRGWYERRTEHFTRTLLFRAWDRSVHTGRLHPFFGKGKIDGLEDSIDFCGINYYFRMSLRFSLRKWNKGFLDIDSIPRGVETTDMGWQIWPEGLAHILSEVWARYGKPIYITENGIADADDQKRPGYMTGHLKQIHTALQEGLPVEGYFHWSFIDNFEWKEGFSMKFGLVEVDPADPELKRTPRPSAQLYSRIIRDRGFTSS</sequence>
<accession>A0A6C2U9K7</accession>
<dbReference type="PRINTS" id="PR00131">
    <property type="entry name" value="GLHYDRLASE1"/>
</dbReference>
<dbReference type="PANTHER" id="PTHR10353">
    <property type="entry name" value="GLYCOSYL HYDROLASE"/>
    <property type="match status" value="1"/>
</dbReference>
<keyword evidence="8" id="KW-1185">Reference proteome</keyword>
<evidence type="ECO:0000256" key="4">
    <source>
        <dbReference type="PROSITE-ProRule" id="PRU10055"/>
    </source>
</evidence>
<keyword evidence="2 6" id="KW-0378">Hydrolase</keyword>
<dbReference type="GO" id="GO:0008422">
    <property type="term" value="F:beta-glucosidase activity"/>
    <property type="evidence" value="ECO:0007669"/>
    <property type="project" value="TreeGrafter"/>
</dbReference>
<proteinExistence type="inferred from homology"/>
<dbReference type="InterPro" id="IPR017853">
    <property type="entry name" value="GH"/>
</dbReference>
<comment type="similarity">
    <text evidence="1 5">Belongs to the glycosyl hydrolase 1 family.</text>
</comment>
<feature type="active site" description="Nucleophile" evidence="4">
    <location>
        <position position="342"/>
    </location>
</feature>
<dbReference type="PANTHER" id="PTHR10353:SF209">
    <property type="entry name" value="GALACTOLIPID GALACTOSYLTRANSFERASE SFR2, CHLOROPLASTIC"/>
    <property type="match status" value="1"/>
</dbReference>
<dbReference type="SUPFAM" id="SSF51445">
    <property type="entry name" value="(Trans)glycosidases"/>
    <property type="match status" value="1"/>
</dbReference>
<dbReference type="Pfam" id="PF00232">
    <property type="entry name" value="Glyco_hydro_1"/>
    <property type="match status" value="1"/>
</dbReference>
<evidence type="ECO:0000256" key="5">
    <source>
        <dbReference type="RuleBase" id="RU003690"/>
    </source>
</evidence>
<dbReference type="InterPro" id="IPR001360">
    <property type="entry name" value="Glyco_hydro_1"/>
</dbReference>
<dbReference type="PROSITE" id="PS00653">
    <property type="entry name" value="GLYCOSYL_HYDROL_F1_2"/>
    <property type="match status" value="1"/>
</dbReference>
<protein>
    <submittedName>
        <fullName evidence="7">Beta-glucosidase A</fullName>
    </submittedName>
</protein>
<gene>
    <name evidence="7" type="primary">bglA_5</name>
    <name evidence="7" type="ORF">PDESU_05370</name>
</gene>
<dbReference type="PROSITE" id="PS00572">
    <property type="entry name" value="GLYCOSYL_HYDROL_F1_1"/>
    <property type="match status" value="1"/>
</dbReference>
<dbReference type="InterPro" id="IPR018120">
    <property type="entry name" value="Glyco_hydro_1_AS"/>
</dbReference>
<dbReference type="Proteomes" id="UP000366872">
    <property type="component" value="Unassembled WGS sequence"/>
</dbReference>
<dbReference type="InterPro" id="IPR033132">
    <property type="entry name" value="GH_1_N_CS"/>
</dbReference>
<dbReference type="Gene3D" id="3.20.20.80">
    <property type="entry name" value="Glycosidases"/>
    <property type="match status" value="1"/>
</dbReference>
<dbReference type="GO" id="GO:0005975">
    <property type="term" value="P:carbohydrate metabolic process"/>
    <property type="evidence" value="ECO:0007669"/>
    <property type="project" value="InterPro"/>
</dbReference>
<dbReference type="RefSeq" id="WP_168442618.1">
    <property type="nucleotide sequence ID" value="NZ_CAAHFG010000004.1"/>
</dbReference>
<reference evidence="7 8" key="1">
    <citation type="submission" date="2019-04" db="EMBL/GenBank/DDBJ databases">
        <authorList>
            <person name="Van Vliet M D."/>
        </authorList>
    </citation>
    <scope>NUCLEOTIDE SEQUENCE [LARGE SCALE GENOMIC DNA]</scope>
    <source>
        <strain evidence="7 8">F1</strain>
    </source>
</reference>
<keyword evidence="3 6" id="KW-0326">Glycosidase</keyword>
<dbReference type="AlphaFoldDB" id="A0A6C2U9K7"/>
<evidence type="ECO:0000256" key="2">
    <source>
        <dbReference type="ARBA" id="ARBA00022801"/>
    </source>
</evidence>
<evidence type="ECO:0000313" key="8">
    <source>
        <dbReference type="Proteomes" id="UP000366872"/>
    </source>
</evidence>
<organism evidence="7 8">
    <name type="scientific">Pontiella desulfatans</name>
    <dbReference type="NCBI Taxonomy" id="2750659"/>
    <lineage>
        <taxon>Bacteria</taxon>
        <taxon>Pseudomonadati</taxon>
        <taxon>Kiritimatiellota</taxon>
        <taxon>Kiritimatiellia</taxon>
        <taxon>Kiritimatiellales</taxon>
        <taxon>Pontiellaceae</taxon>
        <taxon>Pontiella</taxon>
    </lineage>
</organism>
<dbReference type="EMBL" id="CAAHFG010000004">
    <property type="protein sequence ID" value="VGO16778.1"/>
    <property type="molecule type" value="Genomic_DNA"/>
</dbReference>
<evidence type="ECO:0000256" key="1">
    <source>
        <dbReference type="ARBA" id="ARBA00010838"/>
    </source>
</evidence>
<evidence type="ECO:0000256" key="6">
    <source>
        <dbReference type="RuleBase" id="RU004468"/>
    </source>
</evidence>
<name>A0A6C2U9K7_PONDE</name>
<evidence type="ECO:0000256" key="3">
    <source>
        <dbReference type="ARBA" id="ARBA00023295"/>
    </source>
</evidence>